<dbReference type="GO" id="GO:0046872">
    <property type="term" value="F:metal ion binding"/>
    <property type="evidence" value="ECO:0007669"/>
    <property type="project" value="UniProtKB-KW"/>
</dbReference>
<dbReference type="InterPro" id="IPR050241">
    <property type="entry name" value="NAD-cap_RNA_hydrolase_NudC"/>
</dbReference>
<dbReference type="Pfam" id="PF09296">
    <property type="entry name" value="NUDIX-like"/>
    <property type="match status" value="1"/>
</dbReference>
<dbReference type="Pfam" id="PF00293">
    <property type="entry name" value="NUDIX"/>
    <property type="match status" value="1"/>
</dbReference>
<proteinExistence type="inferred from homology"/>
<organism evidence="11 12">
    <name type="scientific">Homoserinimonas hongtaonis</name>
    <dbReference type="NCBI Taxonomy" id="2079791"/>
    <lineage>
        <taxon>Bacteria</taxon>
        <taxon>Bacillati</taxon>
        <taxon>Actinomycetota</taxon>
        <taxon>Actinomycetes</taxon>
        <taxon>Micrococcales</taxon>
        <taxon>Microbacteriaceae</taxon>
        <taxon>Homoserinimonas</taxon>
    </lineage>
</organism>
<dbReference type="AlphaFoldDB" id="A0A2U1SWY9"/>
<keyword evidence="7" id="KW-0460">Magnesium</keyword>
<comment type="cofactor">
    <cofactor evidence="2">
        <name>Zn(2+)</name>
        <dbReference type="ChEBI" id="CHEBI:29105"/>
    </cofactor>
</comment>
<gene>
    <name evidence="11" type="ORF">DF220_12110</name>
</gene>
<dbReference type="PANTHER" id="PTHR42904:SF6">
    <property type="entry name" value="NAD-CAPPED RNA HYDROLASE NUDT12"/>
    <property type="match status" value="1"/>
</dbReference>
<dbReference type="InterPro" id="IPR020084">
    <property type="entry name" value="NUDIX_hydrolase_CS"/>
</dbReference>
<evidence type="ECO:0000313" key="12">
    <source>
        <dbReference type="Proteomes" id="UP000244978"/>
    </source>
</evidence>
<comment type="similarity">
    <text evidence="3">Belongs to the Nudix hydrolase family. NudC subfamily.</text>
</comment>
<comment type="catalytic activity">
    <reaction evidence="9">
        <text>a 5'-end NAD(+)-phospho-ribonucleoside in mRNA + H2O = a 5'-end phospho-adenosine-phospho-ribonucleoside in mRNA + beta-nicotinamide D-ribonucleotide + 2 H(+)</text>
        <dbReference type="Rhea" id="RHEA:60876"/>
        <dbReference type="Rhea" id="RHEA-COMP:15698"/>
        <dbReference type="Rhea" id="RHEA-COMP:15719"/>
        <dbReference type="ChEBI" id="CHEBI:14649"/>
        <dbReference type="ChEBI" id="CHEBI:15377"/>
        <dbReference type="ChEBI" id="CHEBI:15378"/>
        <dbReference type="ChEBI" id="CHEBI:144029"/>
        <dbReference type="ChEBI" id="CHEBI:144051"/>
    </reaction>
    <physiologicalReaction direction="left-to-right" evidence="9">
        <dbReference type="Rhea" id="RHEA:60877"/>
    </physiologicalReaction>
</comment>
<evidence type="ECO:0000256" key="5">
    <source>
        <dbReference type="ARBA" id="ARBA00022723"/>
    </source>
</evidence>
<dbReference type="GO" id="GO:0019677">
    <property type="term" value="P:NAD+ catabolic process"/>
    <property type="evidence" value="ECO:0007669"/>
    <property type="project" value="TreeGrafter"/>
</dbReference>
<evidence type="ECO:0000256" key="8">
    <source>
        <dbReference type="ARBA" id="ARBA00023027"/>
    </source>
</evidence>
<feature type="domain" description="Nudix hydrolase" evidence="10">
    <location>
        <begin position="174"/>
        <end position="305"/>
    </location>
</feature>
<keyword evidence="12" id="KW-1185">Reference proteome</keyword>
<dbReference type="Gene3D" id="3.90.79.20">
    <property type="match status" value="1"/>
</dbReference>
<dbReference type="SUPFAM" id="SSF55811">
    <property type="entry name" value="Nudix"/>
    <property type="match status" value="1"/>
</dbReference>
<protein>
    <recommendedName>
        <fullName evidence="4">NAD(+) diphosphatase</fullName>
        <ecNumber evidence="4">3.6.1.22</ecNumber>
    </recommendedName>
</protein>
<dbReference type="GO" id="GO:0006742">
    <property type="term" value="P:NADP+ catabolic process"/>
    <property type="evidence" value="ECO:0007669"/>
    <property type="project" value="TreeGrafter"/>
</dbReference>
<dbReference type="GO" id="GO:0005829">
    <property type="term" value="C:cytosol"/>
    <property type="evidence" value="ECO:0007669"/>
    <property type="project" value="TreeGrafter"/>
</dbReference>
<evidence type="ECO:0000256" key="7">
    <source>
        <dbReference type="ARBA" id="ARBA00022842"/>
    </source>
</evidence>
<dbReference type="GO" id="GO:0035529">
    <property type="term" value="F:NADH pyrophosphatase activity"/>
    <property type="evidence" value="ECO:0007669"/>
    <property type="project" value="TreeGrafter"/>
</dbReference>
<comment type="caution">
    <text evidence="11">The sequence shown here is derived from an EMBL/GenBank/DDBJ whole genome shotgun (WGS) entry which is preliminary data.</text>
</comment>
<sequence length="322" mass="35234">MLRDRDSRLPVWRSQVDRDAPLRIRDDALDILLADEATRVLAVRRGSALSQGMSLALVPLSELPEGAIQSADAVVYLGRSLDEGAPEPVGTPVIAVAVSEPVAQKLETPGRTWINLRALGGDASKRDTELLSQAFAVINWHASHGFSPRTGAATVPVSAGWVRKGIDPEHEIFPRIDPSVIVAVLDADDRILLGSNAMWEANRFSLLAGFVEPGESLEAAVEREILEESGIFVTDAHYLGSQSWPMPASLMLGFSARVDPERESLLRPDGEEILELRWFSREELRDSLDTILLPGRASIARSILEWWFGEPIPEGQATGIPR</sequence>
<dbReference type="Gene3D" id="3.90.79.10">
    <property type="entry name" value="Nucleoside Triphosphate Pyrophosphohydrolase"/>
    <property type="match status" value="1"/>
</dbReference>
<accession>A0A2U1SWY9</accession>
<dbReference type="InterPro" id="IPR000086">
    <property type="entry name" value="NUDIX_hydrolase_dom"/>
</dbReference>
<dbReference type="Proteomes" id="UP000244978">
    <property type="component" value="Unassembled WGS sequence"/>
</dbReference>
<reference evidence="12" key="1">
    <citation type="submission" date="2018-04" db="EMBL/GenBank/DDBJ databases">
        <authorList>
            <person name="Liu S."/>
            <person name="Wang Z."/>
            <person name="Li J."/>
        </authorList>
    </citation>
    <scope>NUCLEOTIDE SEQUENCE [LARGE SCALE GENOMIC DNA]</scope>
    <source>
        <strain evidence="12">S1194</strain>
    </source>
</reference>
<keyword evidence="5" id="KW-0479">Metal-binding</keyword>
<evidence type="ECO:0000259" key="10">
    <source>
        <dbReference type="PROSITE" id="PS51462"/>
    </source>
</evidence>
<evidence type="ECO:0000256" key="6">
    <source>
        <dbReference type="ARBA" id="ARBA00022801"/>
    </source>
</evidence>
<dbReference type="PROSITE" id="PS00893">
    <property type="entry name" value="NUDIX_BOX"/>
    <property type="match status" value="1"/>
</dbReference>
<dbReference type="InterPro" id="IPR049734">
    <property type="entry name" value="NudC-like_C"/>
</dbReference>
<evidence type="ECO:0000256" key="3">
    <source>
        <dbReference type="ARBA" id="ARBA00009595"/>
    </source>
</evidence>
<evidence type="ECO:0000256" key="9">
    <source>
        <dbReference type="ARBA" id="ARBA00023679"/>
    </source>
</evidence>
<keyword evidence="8" id="KW-0520">NAD</keyword>
<evidence type="ECO:0000256" key="1">
    <source>
        <dbReference type="ARBA" id="ARBA00001946"/>
    </source>
</evidence>
<dbReference type="RefSeq" id="WP_108998375.1">
    <property type="nucleotide sequence ID" value="NZ_QEEX01000002.1"/>
</dbReference>
<dbReference type="EMBL" id="QEEX01000002">
    <property type="protein sequence ID" value="PWB96119.1"/>
    <property type="molecule type" value="Genomic_DNA"/>
</dbReference>
<name>A0A2U1SWY9_9MICO</name>
<dbReference type="EC" id="3.6.1.22" evidence="4"/>
<comment type="cofactor">
    <cofactor evidence="1">
        <name>Mg(2+)</name>
        <dbReference type="ChEBI" id="CHEBI:18420"/>
    </cofactor>
</comment>
<evidence type="ECO:0000256" key="4">
    <source>
        <dbReference type="ARBA" id="ARBA00012381"/>
    </source>
</evidence>
<dbReference type="NCBIfam" id="NF001299">
    <property type="entry name" value="PRK00241.1"/>
    <property type="match status" value="1"/>
</dbReference>
<dbReference type="CDD" id="cd03429">
    <property type="entry name" value="NUDIX_NADH_pyrophosphatase_Nudt13"/>
    <property type="match status" value="1"/>
</dbReference>
<dbReference type="InterPro" id="IPR015797">
    <property type="entry name" value="NUDIX_hydrolase-like_dom_sf"/>
</dbReference>
<dbReference type="PANTHER" id="PTHR42904">
    <property type="entry name" value="NUDIX HYDROLASE, NUDC SUBFAMILY"/>
    <property type="match status" value="1"/>
</dbReference>
<dbReference type="InterPro" id="IPR015375">
    <property type="entry name" value="NADH_PPase-like_N"/>
</dbReference>
<keyword evidence="6" id="KW-0378">Hydrolase</keyword>
<evidence type="ECO:0000256" key="2">
    <source>
        <dbReference type="ARBA" id="ARBA00001947"/>
    </source>
</evidence>
<evidence type="ECO:0000313" key="11">
    <source>
        <dbReference type="EMBL" id="PWB96119.1"/>
    </source>
</evidence>
<dbReference type="PROSITE" id="PS51462">
    <property type="entry name" value="NUDIX"/>
    <property type="match status" value="1"/>
</dbReference>